<evidence type="ECO:0000256" key="4">
    <source>
        <dbReference type="ARBA" id="ARBA00022454"/>
    </source>
</evidence>
<comment type="subcellular location">
    <subcellularLocation>
        <location evidence="2">Chromosome</location>
    </subcellularLocation>
    <subcellularLocation>
        <location evidence="1">Nucleus</location>
    </subcellularLocation>
</comment>
<feature type="compositionally biased region" description="Basic and acidic residues" evidence="13">
    <location>
        <begin position="40"/>
        <end position="50"/>
    </location>
</feature>
<evidence type="ECO:0000256" key="9">
    <source>
        <dbReference type="ARBA" id="ARBA00023172"/>
    </source>
</evidence>
<name>A0A2X0MG54_9BASI</name>
<reference evidence="15 16" key="1">
    <citation type="submission" date="2016-11" db="EMBL/GenBank/DDBJ databases">
        <authorList>
            <person name="Jaros S."/>
            <person name="Januszkiewicz K."/>
            <person name="Wedrychowicz H."/>
        </authorList>
    </citation>
    <scope>NUCLEOTIDE SEQUENCE [LARGE SCALE GENOMIC DNA]</scope>
</reference>
<feature type="coiled-coil region" evidence="12">
    <location>
        <begin position="865"/>
        <end position="949"/>
    </location>
</feature>
<dbReference type="AlphaFoldDB" id="A0A2X0MG54"/>
<dbReference type="GO" id="GO:0030915">
    <property type="term" value="C:Smc5-Smc6 complex"/>
    <property type="evidence" value="ECO:0007669"/>
    <property type="project" value="TreeGrafter"/>
</dbReference>
<dbReference type="SUPFAM" id="SSF52540">
    <property type="entry name" value="P-loop containing nucleoside triphosphate hydrolases"/>
    <property type="match status" value="1"/>
</dbReference>
<dbReference type="GO" id="GO:0005634">
    <property type="term" value="C:nucleus"/>
    <property type="evidence" value="ECO:0007669"/>
    <property type="project" value="UniProtKB-SubCell"/>
</dbReference>
<dbReference type="EMBL" id="FQNC01000048">
    <property type="protein sequence ID" value="SGY80227.1"/>
    <property type="molecule type" value="Genomic_DNA"/>
</dbReference>
<dbReference type="GO" id="GO:0035861">
    <property type="term" value="C:site of double-strand break"/>
    <property type="evidence" value="ECO:0007669"/>
    <property type="project" value="TreeGrafter"/>
</dbReference>
<evidence type="ECO:0000256" key="13">
    <source>
        <dbReference type="SAM" id="MobiDB-lite"/>
    </source>
</evidence>
<keyword evidence="5" id="KW-0547">Nucleotide-binding</keyword>
<dbReference type="STRING" id="796604.A0A2X0MG54"/>
<dbReference type="PANTHER" id="PTHR19306:SF6">
    <property type="entry name" value="STRUCTURAL MAINTENANCE OF CHROMOSOMES PROTEIN 6"/>
    <property type="match status" value="1"/>
</dbReference>
<organism evidence="15 16">
    <name type="scientific">Microbotryum silenes-dioicae</name>
    <dbReference type="NCBI Taxonomy" id="796604"/>
    <lineage>
        <taxon>Eukaryota</taxon>
        <taxon>Fungi</taxon>
        <taxon>Dikarya</taxon>
        <taxon>Basidiomycota</taxon>
        <taxon>Pucciniomycotina</taxon>
        <taxon>Microbotryomycetes</taxon>
        <taxon>Microbotryales</taxon>
        <taxon>Microbotryaceae</taxon>
        <taxon>Microbotryum</taxon>
    </lineage>
</organism>
<feature type="domain" description="RecF/RecN/SMC N-terminal" evidence="14">
    <location>
        <begin position="113"/>
        <end position="1120"/>
    </location>
</feature>
<evidence type="ECO:0000256" key="5">
    <source>
        <dbReference type="ARBA" id="ARBA00022741"/>
    </source>
</evidence>
<evidence type="ECO:0000259" key="14">
    <source>
        <dbReference type="Pfam" id="PF02463"/>
    </source>
</evidence>
<feature type="region of interest" description="Disordered" evidence="13">
    <location>
        <begin position="1"/>
        <end position="106"/>
    </location>
</feature>
<feature type="region of interest" description="Disordered" evidence="13">
    <location>
        <begin position="769"/>
        <end position="791"/>
    </location>
</feature>
<keyword evidence="7" id="KW-0067">ATP-binding</keyword>
<protein>
    <submittedName>
        <fullName evidence="15">BQ5605_C008g05332 protein</fullName>
    </submittedName>
</protein>
<keyword evidence="6" id="KW-0227">DNA damage</keyword>
<dbReference type="Pfam" id="PF02463">
    <property type="entry name" value="SMC_N"/>
    <property type="match status" value="1"/>
</dbReference>
<dbReference type="GO" id="GO:0000724">
    <property type="term" value="P:double-strand break repair via homologous recombination"/>
    <property type="evidence" value="ECO:0007669"/>
    <property type="project" value="TreeGrafter"/>
</dbReference>
<evidence type="ECO:0000313" key="15">
    <source>
        <dbReference type="EMBL" id="SGY80227.1"/>
    </source>
</evidence>
<comment type="similarity">
    <text evidence="3">Belongs to the SMC family. SMC6 subfamily.</text>
</comment>
<keyword evidence="8 12" id="KW-0175">Coiled coil</keyword>
<evidence type="ECO:0000256" key="3">
    <source>
        <dbReference type="ARBA" id="ARBA00006793"/>
    </source>
</evidence>
<evidence type="ECO:0000256" key="1">
    <source>
        <dbReference type="ARBA" id="ARBA00004123"/>
    </source>
</evidence>
<accession>A0A2X0MG54</accession>
<keyword evidence="11" id="KW-0539">Nucleus</keyword>
<proteinExistence type="inferred from homology"/>
<dbReference type="InterPro" id="IPR003395">
    <property type="entry name" value="RecF/RecN/SMC_N"/>
</dbReference>
<evidence type="ECO:0000256" key="8">
    <source>
        <dbReference type="ARBA" id="ARBA00023054"/>
    </source>
</evidence>
<dbReference type="GO" id="GO:0003697">
    <property type="term" value="F:single-stranded DNA binding"/>
    <property type="evidence" value="ECO:0007669"/>
    <property type="project" value="TreeGrafter"/>
</dbReference>
<keyword evidence="9" id="KW-0233">DNA recombination</keyword>
<feature type="coiled-coil region" evidence="12">
    <location>
        <begin position="301"/>
        <end position="458"/>
    </location>
</feature>
<evidence type="ECO:0000313" key="16">
    <source>
        <dbReference type="Proteomes" id="UP000249464"/>
    </source>
</evidence>
<dbReference type="Proteomes" id="UP000249464">
    <property type="component" value="Unassembled WGS sequence"/>
</dbReference>
<evidence type="ECO:0000256" key="6">
    <source>
        <dbReference type="ARBA" id="ARBA00022763"/>
    </source>
</evidence>
<dbReference type="GO" id="GO:0003684">
    <property type="term" value="F:damaged DNA binding"/>
    <property type="evidence" value="ECO:0007669"/>
    <property type="project" value="TreeGrafter"/>
</dbReference>
<dbReference type="Gene3D" id="3.40.50.300">
    <property type="entry name" value="P-loop containing nucleotide triphosphate hydrolases"/>
    <property type="match status" value="2"/>
</dbReference>
<evidence type="ECO:0000256" key="12">
    <source>
        <dbReference type="SAM" id="Coils"/>
    </source>
</evidence>
<evidence type="ECO:0000256" key="11">
    <source>
        <dbReference type="ARBA" id="ARBA00023242"/>
    </source>
</evidence>
<sequence>MAKHVASDSEDEVAHSSAKRLRTSSSLPRSSPPDLPSLHEGADELVKVEGEQQDEEVEGGEKGKGEGEEEEEDFSMDENSDEDEEAVRRKNEFNAKMQARSRGEGTVAQRGIIERVELQNFMCHKLTTVDFGPQINFLVGNNGSGKSAILTGITMALGGNARATNRATKGSGLVMEGATVAKCSVRLRNRGPEAYQHHVYGDSITIERTLRLNGGGSYKIFNAEGGLVDDNRATLDSILDAFNIQVENPMTVLTQDQSRQFLASASAQQKYNFFLKGTQLAQLTEEYETIQTNTQTMQVAVDKKQEIIPDLKDAYKRAKERAKDAEAAVGQQDKLEQLKNLLAWCGVDEAEVNIDKGEEMLHKEEETVNKIASKLQEFEANKAKADATIADCEEAQKETQLEKDEKEPVLKKLKNRIAATREKAREWAQTNRTVNATTERQRAQIADYDRKIAEEKKRLEVDIEALQRPIREKINTLEEENLERAQVISTSTQELEELEADRMRLVGDMDDVKMKMRAVNDDVEKIKGRIRNIQASKGNTMLAYGQAIPGLLRAIDSDRGWNQKPLGPMGRYVELVDHKWSALIEAVGANTFNGFVVSNEGDRKRLFNLFRQHRINNKVPIIKLAYDPSFDCSASEPDRDVLTVLRALKFSNEHVKQAFINAIQPENAALVITRPEGDHILDVHKRNVRTAFSRDMFQLLRSNDNRAITRAVDAWKGAARISPNVEDQIQHHQNELKRVQGHFNEFEAQNKAINGQLVAIHRQKDILDRRRSNEKQSMTKTNRDIEKERQKLQEKEPSNIGALEELREACQDELDTTLAQFEDAKRLHEAAMAEENGTEAVEQTRLVEEEIKKVDKLLKSIMERLNKAIKDRVNAESAIDQYNTRLAVQEQKIDDLRASVERESEKLAHLTEQALEICDRPQGGQRQTEAQLRKQIDSLQKALKNRERQQGATIEEILTELSNRKNVLVEAKATVASLNVLVKALTSAYQTRVARWTDFRDQISARAKLQFMHHLSARGFTGKLQFDHNHMRLNLRVQTEGGVKRNRSKQKDAKSLSGGEKSFSTICLLLTMWEAVGCPLRCLDEFDVFMDAVNRRISMKMMVDTAKATDEVQFILITPQSMSGSTYGPEVRITKLGDPNRSQGRLAFGTG</sequence>
<feature type="compositionally biased region" description="Acidic residues" evidence="13">
    <location>
        <begin position="67"/>
        <end position="85"/>
    </location>
</feature>
<evidence type="ECO:0000256" key="7">
    <source>
        <dbReference type="ARBA" id="ARBA00022840"/>
    </source>
</evidence>
<evidence type="ECO:0000256" key="2">
    <source>
        <dbReference type="ARBA" id="ARBA00004286"/>
    </source>
</evidence>
<dbReference type="PANTHER" id="PTHR19306">
    <property type="entry name" value="STRUCTURAL MAINTENANCE OF CHROMOSOMES 5,6 SMC5, SMC6"/>
    <property type="match status" value="1"/>
</dbReference>
<keyword evidence="16" id="KW-1185">Reference proteome</keyword>
<keyword evidence="10" id="KW-0234">DNA repair</keyword>
<dbReference type="InterPro" id="IPR027417">
    <property type="entry name" value="P-loop_NTPase"/>
</dbReference>
<evidence type="ECO:0000256" key="10">
    <source>
        <dbReference type="ARBA" id="ARBA00023204"/>
    </source>
</evidence>
<dbReference type="GO" id="GO:0005524">
    <property type="term" value="F:ATP binding"/>
    <property type="evidence" value="ECO:0007669"/>
    <property type="project" value="UniProtKB-KW"/>
</dbReference>
<gene>
    <name evidence="15" type="primary">BQ5605_C008g05332</name>
    <name evidence="15" type="ORF">BQ5605_C008G05332</name>
</gene>
<feature type="compositionally biased region" description="Basic and acidic residues" evidence="13">
    <location>
        <begin position="781"/>
        <end position="791"/>
    </location>
</feature>
<keyword evidence="4" id="KW-0158">Chromosome</keyword>